<sequence length="360" mass="39426">MRPPVGHWISIGVIQQTSTQYLIANIGEAYKFEMSDPSSFDIHVWNASRPNQATRTRPNTRAPNTFRVSRQDPDPNPSLLPSTSHFMTTTWSPPPPTTPPAQPSRAPSISRSYSDQNAHSTESVSSSSYMMLLRELEQFSSTEITNALVSLGLSHRAMDAHVQRGGRLPDIHMLSPWPNDRSGQYMRICGYAYTIKIVPAATAYPPVVSILPQAIDAAPMGSIIVVSVPLNMNTAVWDNNMTVHAKSRGIRGAIIGGRTKDIVHHRAAGFPVFAQGNQETAFGQAGFVHPVETSGPIIVFPRTDLEDCFENGLSALKIHPGDIIVADRDGVACIPPELSRRVFEICRYTRQMNEGQAGGM</sequence>
<proteinExistence type="predicted"/>
<dbReference type="AlphaFoldDB" id="A0A8H7I1M1"/>
<dbReference type="GO" id="GO:0046872">
    <property type="term" value="F:metal ion binding"/>
    <property type="evidence" value="ECO:0007669"/>
    <property type="project" value="UniProtKB-KW"/>
</dbReference>
<dbReference type="PANTHER" id="PTHR33254:SF4">
    <property type="entry name" value="4-HYDROXY-4-METHYL-2-OXOGLUTARATE ALDOLASE 3-RELATED"/>
    <property type="match status" value="1"/>
</dbReference>
<dbReference type="OrthoDB" id="1476984at2759"/>
<keyword evidence="1" id="KW-0460">Magnesium</keyword>
<dbReference type="Pfam" id="PF03737">
    <property type="entry name" value="RraA-like"/>
    <property type="match status" value="1"/>
</dbReference>
<comment type="cofactor">
    <cofactor evidence="1">
        <name>Mg(2+)</name>
        <dbReference type="ChEBI" id="CHEBI:18420"/>
    </cofactor>
</comment>
<evidence type="ECO:0000313" key="4">
    <source>
        <dbReference type="Proteomes" id="UP000602905"/>
    </source>
</evidence>
<evidence type="ECO:0000313" key="3">
    <source>
        <dbReference type="EMBL" id="KAF8713601.1"/>
    </source>
</evidence>
<reference evidence="3" key="1">
    <citation type="submission" date="2020-09" db="EMBL/GenBank/DDBJ databases">
        <title>Comparative genome analyses of four rice-infecting Rhizoctonia solani isolates reveal extensive enrichment of homogalacturonan modification genes.</title>
        <authorList>
            <person name="Lee D.-Y."/>
            <person name="Jeon J."/>
            <person name="Kim K.-T."/>
            <person name="Cheong K."/>
            <person name="Song H."/>
            <person name="Choi G."/>
            <person name="Ko J."/>
            <person name="Opiyo S.O."/>
            <person name="Zuo S."/>
            <person name="Madhav S."/>
            <person name="Lee Y.-H."/>
            <person name="Wang G.-L."/>
        </authorList>
    </citation>
    <scope>NUCLEOTIDE SEQUENCE</scope>
    <source>
        <strain evidence="3">AG1-IA WGL</strain>
    </source>
</reference>
<feature type="compositionally biased region" description="Pro residues" evidence="2">
    <location>
        <begin position="92"/>
        <end position="102"/>
    </location>
</feature>
<feature type="compositionally biased region" description="Polar residues" evidence="2">
    <location>
        <begin position="109"/>
        <end position="119"/>
    </location>
</feature>
<feature type="binding site" evidence="1">
    <location>
        <position position="261"/>
    </location>
    <ligand>
        <name>Mg(2+)</name>
        <dbReference type="ChEBI" id="CHEBI:18420"/>
    </ligand>
</feature>
<feature type="region of interest" description="Disordered" evidence="2">
    <location>
        <begin position="50"/>
        <end position="124"/>
    </location>
</feature>
<keyword evidence="1" id="KW-0479">Metal-binding</keyword>
<dbReference type="EMBL" id="JACYCD010000022">
    <property type="protein sequence ID" value="KAF8713601.1"/>
    <property type="molecule type" value="Genomic_DNA"/>
</dbReference>
<dbReference type="InterPro" id="IPR005493">
    <property type="entry name" value="RraA/RraA-like"/>
</dbReference>
<dbReference type="GO" id="GO:0047443">
    <property type="term" value="F:4-hydroxy-4-methyl-2-oxoglutarate aldolase activity"/>
    <property type="evidence" value="ECO:0007669"/>
    <property type="project" value="TreeGrafter"/>
</dbReference>
<dbReference type="GO" id="GO:0008948">
    <property type="term" value="F:oxaloacetate decarboxylase activity"/>
    <property type="evidence" value="ECO:0007669"/>
    <property type="project" value="TreeGrafter"/>
</dbReference>
<organism evidence="3 4">
    <name type="scientific">Rhizoctonia solani</name>
    <dbReference type="NCBI Taxonomy" id="456999"/>
    <lineage>
        <taxon>Eukaryota</taxon>
        <taxon>Fungi</taxon>
        <taxon>Dikarya</taxon>
        <taxon>Basidiomycota</taxon>
        <taxon>Agaricomycotina</taxon>
        <taxon>Agaricomycetes</taxon>
        <taxon>Cantharellales</taxon>
        <taxon>Ceratobasidiaceae</taxon>
        <taxon>Rhizoctonia</taxon>
    </lineage>
</organism>
<evidence type="ECO:0000256" key="2">
    <source>
        <dbReference type="SAM" id="MobiDB-lite"/>
    </source>
</evidence>
<evidence type="ECO:0000256" key="1">
    <source>
        <dbReference type="PIRSR" id="PIRSR605493-1"/>
    </source>
</evidence>
<dbReference type="CDD" id="cd16841">
    <property type="entry name" value="RraA_family"/>
    <property type="match status" value="1"/>
</dbReference>
<dbReference type="SUPFAM" id="SSF89562">
    <property type="entry name" value="RraA-like"/>
    <property type="match status" value="1"/>
</dbReference>
<protein>
    <submittedName>
        <fullName evidence="3">RraA-like protein</fullName>
    </submittedName>
</protein>
<dbReference type="Proteomes" id="UP000602905">
    <property type="component" value="Unassembled WGS sequence"/>
</dbReference>
<feature type="non-terminal residue" evidence="3">
    <location>
        <position position="360"/>
    </location>
</feature>
<dbReference type="Gene3D" id="3.50.30.40">
    <property type="entry name" value="Ribonuclease E inhibitor RraA/RraA-like"/>
    <property type="match status" value="1"/>
</dbReference>
<feature type="compositionally biased region" description="Low complexity" evidence="2">
    <location>
        <begin position="50"/>
        <end position="65"/>
    </location>
</feature>
<dbReference type="PANTHER" id="PTHR33254">
    <property type="entry name" value="4-HYDROXY-4-METHYL-2-OXOGLUTARATE ALDOLASE 3-RELATED"/>
    <property type="match status" value="1"/>
</dbReference>
<gene>
    <name evidence="3" type="ORF">RHS03_00666</name>
</gene>
<accession>A0A8H7I1M1</accession>
<name>A0A8H7I1M1_9AGAM</name>
<dbReference type="InterPro" id="IPR036704">
    <property type="entry name" value="RraA/RraA-like_sf"/>
</dbReference>
<comment type="caution">
    <text evidence="3">The sequence shown here is derived from an EMBL/GenBank/DDBJ whole genome shotgun (WGS) entry which is preliminary data.</text>
</comment>